<gene>
    <name evidence="1" type="ORF">FMOSSE_LOCUS9571</name>
</gene>
<sequence length="232" mass="27358">MDDINKFKRKLVVMESQNEILGRNLDIMDQERKQILGYLSEDLTNEDWNRGLKNFEKHVNNSDRMVQMMKDQNKITRDTLSTTGGILKSLENTHANTEFLRYRDWVAELIEEIIIRLGKIENVNGWDAWANISRAFSIKLKSKKVDFAQDAVPYLQLLSKVLDKTGITLEDFEFLMKLKWKSNSRFHLEESQTIEEALEELEQFLKSPPDGLQDYVVPLMKAIYVVKTWRYY</sequence>
<organism evidence="1 2">
    <name type="scientific">Funneliformis mosseae</name>
    <name type="common">Endomycorrhizal fungus</name>
    <name type="synonym">Glomus mosseae</name>
    <dbReference type="NCBI Taxonomy" id="27381"/>
    <lineage>
        <taxon>Eukaryota</taxon>
        <taxon>Fungi</taxon>
        <taxon>Fungi incertae sedis</taxon>
        <taxon>Mucoromycota</taxon>
        <taxon>Glomeromycotina</taxon>
        <taxon>Glomeromycetes</taxon>
        <taxon>Glomerales</taxon>
        <taxon>Glomeraceae</taxon>
        <taxon>Funneliformis</taxon>
    </lineage>
</organism>
<name>A0A9N9GMS2_FUNMO</name>
<accession>A0A9N9GMS2</accession>
<keyword evidence="2" id="KW-1185">Reference proteome</keyword>
<reference evidence="1" key="1">
    <citation type="submission" date="2021-06" db="EMBL/GenBank/DDBJ databases">
        <authorList>
            <person name="Kallberg Y."/>
            <person name="Tangrot J."/>
            <person name="Rosling A."/>
        </authorList>
    </citation>
    <scope>NUCLEOTIDE SEQUENCE</scope>
    <source>
        <strain evidence="1">87-6 pot B 2015</strain>
    </source>
</reference>
<dbReference type="Proteomes" id="UP000789375">
    <property type="component" value="Unassembled WGS sequence"/>
</dbReference>
<dbReference type="AlphaFoldDB" id="A0A9N9GMS2"/>
<evidence type="ECO:0000313" key="1">
    <source>
        <dbReference type="EMBL" id="CAG8613127.1"/>
    </source>
</evidence>
<evidence type="ECO:0000313" key="2">
    <source>
        <dbReference type="Proteomes" id="UP000789375"/>
    </source>
</evidence>
<protein>
    <submittedName>
        <fullName evidence="1">7780_t:CDS:1</fullName>
    </submittedName>
</protein>
<dbReference type="EMBL" id="CAJVPP010002846">
    <property type="protein sequence ID" value="CAG8613127.1"/>
    <property type="molecule type" value="Genomic_DNA"/>
</dbReference>
<proteinExistence type="predicted"/>
<comment type="caution">
    <text evidence="1">The sequence shown here is derived from an EMBL/GenBank/DDBJ whole genome shotgun (WGS) entry which is preliminary data.</text>
</comment>